<dbReference type="Pfam" id="PF00005">
    <property type="entry name" value="ABC_tran"/>
    <property type="match status" value="1"/>
</dbReference>
<protein>
    <recommendedName>
        <fullName evidence="2">ABC transporter domain-containing protein</fullName>
    </recommendedName>
</protein>
<dbReference type="AlphaFoldDB" id="A0AAE0N5K0"/>
<name>A0AAE0N5K0_9PEZI</name>
<comment type="caution">
    <text evidence="3">The sequence shown here is derived from an EMBL/GenBank/DDBJ whole genome shotgun (WGS) entry which is preliminary data.</text>
</comment>
<dbReference type="InterPro" id="IPR027417">
    <property type="entry name" value="P-loop_NTPase"/>
</dbReference>
<dbReference type="Gene3D" id="3.40.50.300">
    <property type="entry name" value="P-loop containing nucleotide triphosphate hydrolases"/>
    <property type="match status" value="1"/>
</dbReference>
<keyword evidence="4" id="KW-1185">Reference proteome</keyword>
<dbReference type="SUPFAM" id="SSF52540">
    <property type="entry name" value="P-loop containing nucleoside triphosphate hydrolases"/>
    <property type="match status" value="1"/>
</dbReference>
<accession>A0AAE0N5K0</accession>
<proteinExistence type="predicted"/>
<organism evidence="3 4">
    <name type="scientific">Lasiosphaeria ovina</name>
    <dbReference type="NCBI Taxonomy" id="92902"/>
    <lineage>
        <taxon>Eukaryota</taxon>
        <taxon>Fungi</taxon>
        <taxon>Dikarya</taxon>
        <taxon>Ascomycota</taxon>
        <taxon>Pezizomycotina</taxon>
        <taxon>Sordariomycetes</taxon>
        <taxon>Sordariomycetidae</taxon>
        <taxon>Sordariales</taxon>
        <taxon>Lasiosphaeriaceae</taxon>
        <taxon>Lasiosphaeria</taxon>
    </lineage>
</organism>
<dbReference type="InterPro" id="IPR003439">
    <property type="entry name" value="ABC_transporter-like_ATP-bd"/>
</dbReference>
<feature type="domain" description="ABC transporter" evidence="2">
    <location>
        <begin position="54"/>
        <end position="168"/>
    </location>
</feature>
<reference evidence="3" key="2">
    <citation type="submission" date="2023-06" db="EMBL/GenBank/DDBJ databases">
        <authorList>
            <consortium name="Lawrence Berkeley National Laboratory"/>
            <person name="Haridas S."/>
            <person name="Hensen N."/>
            <person name="Bonometti L."/>
            <person name="Westerberg I."/>
            <person name="Brannstrom I.O."/>
            <person name="Guillou S."/>
            <person name="Cros-Aarteil S."/>
            <person name="Calhoun S."/>
            <person name="Kuo A."/>
            <person name="Mondo S."/>
            <person name="Pangilinan J."/>
            <person name="Riley R."/>
            <person name="Labutti K."/>
            <person name="Andreopoulos B."/>
            <person name="Lipzen A."/>
            <person name="Chen C."/>
            <person name="Yanf M."/>
            <person name="Daum C."/>
            <person name="Ng V."/>
            <person name="Clum A."/>
            <person name="Steindorff A."/>
            <person name="Ohm R."/>
            <person name="Martin F."/>
            <person name="Silar P."/>
            <person name="Natvig D."/>
            <person name="Lalanne C."/>
            <person name="Gautier V."/>
            <person name="Ament-Velasquez S.L."/>
            <person name="Kruys A."/>
            <person name="Hutchinson M.I."/>
            <person name="Powell A.J."/>
            <person name="Barry K."/>
            <person name="Miller A.N."/>
            <person name="Grigoriev I.V."/>
            <person name="Debuchy R."/>
            <person name="Gladieux P."/>
            <person name="Thoren M.H."/>
            <person name="Johannesson H."/>
        </authorList>
    </citation>
    <scope>NUCLEOTIDE SEQUENCE</scope>
    <source>
        <strain evidence="3">CBS 958.72</strain>
    </source>
</reference>
<sequence>MGVFFCICHLLAAEYIPAERSKGRFSFSGNKTSPRQNDALRRMRGGKHKILNCVDGWVKPGTLTALMGVKGAGKTSLLELDVLAFRATVGVITGDVHIDGRLRDAGFQRRIGYVQQEDIHLPTATVREALNFSAIIRQGGEISTQEKLAYVDAVLDMLDMTPYADSVVGIPGEGILTPVSQAARRSGLSVP</sequence>
<reference evidence="3" key="1">
    <citation type="journal article" date="2023" name="Mol. Phylogenet. Evol.">
        <title>Genome-scale phylogeny and comparative genomics of the fungal order Sordariales.</title>
        <authorList>
            <person name="Hensen N."/>
            <person name="Bonometti L."/>
            <person name="Westerberg I."/>
            <person name="Brannstrom I.O."/>
            <person name="Guillou S."/>
            <person name="Cros-Aarteil S."/>
            <person name="Calhoun S."/>
            <person name="Haridas S."/>
            <person name="Kuo A."/>
            <person name="Mondo S."/>
            <person name="Pangilinan J."/>
            <person name="Riley R."/>
            <person name="LaButti K."/>
            <person name="Andreopoulos B."/>
            <person name="Lipzen A."/>
            <person name="Chen C."/>
            <person name="Yan M."/>
            <person name="Daum C."/>
            <person name="Ng V."/>
            <person name="Clum A."/>
            <person name="Steindorff A."/>
            <person name="Ohm R.A."/>
            <person name="Martin F."/>
            <person name="Silar P."/>
            <person name="Natvig D.O."/>
            <person name="Lalanne C."/>
            <person name="Gautier V."/>
            <person name="Ament-Velasquez S.L."/>
            <person name="Kruys A."/>
            <person name="Hutchinson M.I."/>
            <person name="Powell A.J."/>
            <person name="Barry K."/>
            <person name="Miller A.N."/>
            <person name="Grigoriev I.V."/>
            <person name="Debuchy R."/>
            <person name="Gladieux P."/>
            <person name="Hiltunen Thoren M."/>
            <person name="Johannesson H."/>
        </authorList>
    </citation>
    <scope>NUCLEOTIDE SEQUENCE</scope>
    <source>
        <strain evidence="3">CBS 958.72</strain>
    </source>
</reference>
<dbReference type="GO" id="GO:0005524">
    <property type="term" value="F:ATP binding"/>
    <property type="evidence" value="ECO:0007669"/>
    <property type="project" value="InterPro"/>
</dbReference>
<gene>
    <name evidence="3" type="ORF">B0T24DRAFT_650200</name>
</gene>
<dbReference type="GO" id="GO:0016887">
    <property type="term" value="F:ATP hydrolysis activity"/>
    <property type="evidence" value="ECO:0007669"/>
    <property type="project" value="InterPro"/>
</dbReference>
<keyword evidence="1" id="KW-0813">Transport</keyword>
<dbReference type="EMBL" id="JAULSN010000005">
    <property type="protein sequence ID" value="KAK3371070.1"/>
    <property type="molecule type" value="Genomic_DNA"/>
</dbReference>
<evidence type="ECO:0000256" key="1">
    <source>
        <dbReference type="ARBA" id="ARBA00022448"/>
    </source>
</evidence>
<dbReference type="Proteomes" id="UP001287356">
    <property type="component" value="Unassembled WGS sequence"/>
</dbReference>
<evidence type="ECO:0000313" key="4">
    <source>
        <dbReference type="Proteomes" id="UP001287356"/>
    </source>
</evidence>
<evidence type="ECO:0000313" key="3">
    <source>
        <dbReference type="EMBL" id="KAK3371070.1"/>
    </source>
</evidence>
<dbReference type="PANTHER" id="PTHR19241">
    <property type="entry name" value="ATP-BINDING CASSETTE TRANSPORTER"/>
    <property type="match status" value="1"/>
</dbReference>
<evidence type="ECO:0000259" key="2">
    <source>
        <dbReference type="Pfam" id="PF00005"/>
    </source>
</evidence>